<dbReference type="SUPFAM" id="SSF56059">
    <property type="entry name" value="Glutathione synthetase ATP-binding domain-like"/>
    <property type="match status" value="1"/>
</dbReference>
<reference evidence="3 4" key="1">
    <citation type="submission" date="2021-02" db="EMBL/GenBank/DDBJ databases">
        <authorList>
            <person name="Han P."/>
        </authorList>
    </citation>
    <scope>NUCLEOTIDE SEQUENCE [LARGE SCALE GENOMIC DNA]</scope>
    <source>
        <strain evidence="3">Candidatus Nitrospira sp. ZN2</strain>
    </source>
</reference>
<keyword evidence="1" id="KW-0547">Nucleotide-binding</keyword>
<dbReference type="PROSITE" id="PS50975">
    <property type="entry name" value="ATP_GRASP"/>
    <property type="match status" value="1"/>
</dbReference>
<dbReference type="InterPro" id="IPR011761">
    <property type="entry name" value="ATP-grasp"/>
</dbReference>
<evidence type="ECO:0000256" key="1">
    <source>
        <dbReference type="PROSITE-ProRule" id="PRU00409"/>
    </source>
</evidence>
<evidence type="ECO:0000313" key="3">
    <source>
        <dbReference type="EMBL" id="CAE6804661.1"/>
    </source>
</evidence>
<organism evidence="3 4">
    <name type="scientific">Nitrospira defluvii</name>
    <dbReference type="NCBI Taxonomy" id="330214"/>
    <lineage>
        <taxon>Bacteria</taxon>
        <taxon>Pseudomonadati</taxon>
        <taxon>Nitrospirota</taxon>
        <taxon>Nitrospiria</taxon>
        <taxon>Nitrospirales</taxon>
        <taxon>Nitrospiraceae</taxon>
        <taxon>Nitrospira</taxon>
    </lineage>
</organism>
<dbReference type="Gene3D" id="3.40.50.20">
    <property type="match status" value="1"/>
</dbReference>
<dbReference type="Pfam" id="PF15632">
    <property type="entry name" value="ATPgrasp_Ter"/>
    <property type="match status" value="1"/>
</dbReference>
<keyword evidence="1" id="KW-0067">ATP-binding</keyword>
<name>A0ABM8SER7_9BACT</name>
<gene>
    <name evidence="3" type="ORF">NSPZN2_90031</name>
</gene>
<dbReference type="EMBL" id="CAJNBJ010000022">
    <property type="protein sequence ID" value="CAE6804661.1"/>
    <property type="molecule type" value="Genomic_DNA"/>
</dbReference>
<keyword evidence="4" id="KW-1185">Reference proteome</keyword>
<evidence type="ECO:0000259" key="2">
    <source>
        <dbReference type="PROSITE" id="PS50975"/>
    </source>
</evidence>
<accession>A0ABM8SER7</accession>
<dbReference type="Gene3D" id="3.30.470.20">
    <property type="entry name" value="ATP-grasp fold, B domain"/>
    <property type="match status" value="1"/>
</dbReference>
<sequence length="395" mass="44429">MRVLVTDGNERTALAVTRALGREAIEVIVGAETQRSLASASRYCRESVSYPSPYQDPQGFVNALLDVVRKQRVDALFPVSDIAMHVIGPEKTRFAGYTHIPTPDAETFSEISDKYRLMQQAVAQGVAIPETLFVPDGQLDSVIEKVCEFPVVVKPGCSLVKEGQQWKKTSVCYAESRDALMRLYNEKPYLRQPSLIQRRVVGEGQGLFVLMNQGLPLGMFAHRRLRERPPSGGVSVLRESIALPKAMVDATLTLLQRVKWHGVAMVEFKVDAARQRPLLMEINGRFWGSLQLAIDAGVNFPLRLLNMAMGKAEVLPVDGYRIGVKSRWLLGDLDQLVMRMRKSDRVLNLPPGAPSRFQAMLSFCRLFERDMFYEMEQLSDLGPSRLELMRYLKLA</sequence>
<feature type="domain" description="ATP-grasp" evidence="2">
    <location>
        <begin position="118"/>
        <end position="309"/>
    </location>
</feature>
<evidence type="ECO:0000313" key="4">
    <source>
        <dbReference type="Proteomes" id="UP000675880"/>
    </source>
</evidence>
<protein>
    <submittedName>
        <fullName evidence="3">Carbamoyl phosphate synthase large subunit</fullName>
    </submittedName>
</protein>
<proteinExistence type="predicted"/>
<comment type="caution">
    <text evidence="3">The sequence shown here is derived from an EMBL/GenBank/DDBJ whole genome shotgun (WGS) entry which is preliminary data.</text>
</comment>
<dbReference type="Proteomes" id="UP000675880">
    <property type="component" value="Unassembled WGS sequence"/>
</dbReference>